<dbReference type="Gene3D" id="3.40.50.2300">
    <property type="match status" value="1"/>
</dbReference>
<evidence type="ECO:0000259" key="7">
    <source>
        <dbReference type="PROSITE" id="PS50109"/>
    </source>
</evidence>
<evidence type="ECO:0000256" key="6">
    <source>
        <dbReference type="PROSITE-ProRule" id="PRU00169"/>
    </source>
</evidence>
<keyword evidence="5 9" id="KW-0418">Kinase</keyword>
<dbReference type="InterPro" id="IPR036097">
    <property type="entry name" value="HisK_dim/P_sf"/>
</dbReference>
<protein>
    <recommendedName>
        <fullName evidence="2">histidine kinase</fullName>
        <ecNumber evidence="2">2.7.13.3</ecNumber>
    </recommendedName>
</protein>
<dbReference type="InterPro" id="IPR036890">
    <property type="entry name" value="HATPase_C_sf"/>
</dbReference>
<evidence type="ECO:0000256" key="4">
    <source>
        <dbReference type="ARBA" id="ARBA00022679"/>
    </source>
</evidence>
<dbReference type="RefSeq" id="WP_316414191.1">
    <property type="nucleotide sequence ID" value="NZ_AP027080.1"/>
</dbReference>
<dbReference type="SUPFAM" id="SSF47384">
    <property type="entry name" value="Homodimeric domain of signal transducing histidine kinase"/>
    <property type="match status" value="1"/>
</dbReference>
<dbReference type="KEGG" id="msil:METEAL_04790"/>
<accession>A0AA48GKV5</accession>
<dbReference type="SMART" id="SM00448">
    <property type="entry name" value="REC"/>
    <property type="match status" value="1"/>
</dbReference>
<dbReference type="EC" id="2.7.13.3" evidence="2"/>
<dbReference type="PANTHER" id="PTHR43047">
    <property type="entry name" value="TWO-COMPONENT HISTIDINE PROTEIN KINASE"/>
    <property type="match status" value="1"/>
</dbReference>
<evidence type="ECO:0000313" key="10">
    <source>
        <dbReference type="Proteomes" id="UP001238179"/>
    </source>
</evidence>
<proteinExistence type="predicted"/>
<dbReference type="PROSITE" id="PS50109">
    <property type="entry name" value="HIS_KIN"/>
    <property type="match status" value="1"/>
</dbReference>
<keyword evidence="4" id="KW-0808">Transferase</keyword>
<dbReference type="EMBL" id="AP027080">
    <property type="protein sequence ID" value="BDU71305.1"/>
    <property type="molecule type" value="Genomic_DNA"/>
</dbReference>
<dbReference type="PRINTS" id="PR00344">
    <property type="entry name" value="BCTRLSENSOR"/>
</dbReference>
<evidence type="ECO:0000256" key="2">
    <source>
        <dbReference type="ARBA" id="ARBA00012438"/>
    </source>
</evidence>
<evidence type="ECO:0000313" key="9">
    <source>
        <dbReference type="EMBL" id="BDU71305.1"/>
    </source>
</evidence>
<comment type="catalytic activity">
    <reaction evidence="1">
        <text>ATP + protein L-histidine = ADP + protein N-phospho-L-histidine.</text>
        <dbReference type="EC" id="2.7.13.3"/>
    </reaction>
</comment>
<dbReference type="PROSITE" id="PS50110">
    <property type="entry name" value="RESPONSE_REGULATORY"/>
    <property type="match status" value="1"/>
</dbReference>
<dbReference type="InterPro" id="IPR003661">
    <property type="entry name" value="HisK_dim/P_dom"/>
</dbReference>
<dbReference type="PANTHER" id="PTHR43047:SF72">
    <property type="entry name" value="OSMOSENSING HISTIDINE PROTEIN KINASE SLN1"/>
    <property type="match status" value="1"/>
</dbReference>
<dbReference type="SMART" id="SM00387">
    <property type="entry name" value="HATPase_c"/>
    <property type="match status" value="1"/>
</dbReference>
<dbReference type="CDD" id="cd00082">
    <property type="entry name" value="HisKA"/>
    <property type="match status" value="1"/>
</dbReference>
<dbReference type="InterPro" id="IPR011006">
    <property type="entry name" value="CheY-like_superfamily"/>
</dbReference>
<dbReference type="InterPro" id="IPR001789">
    <property type="entry name" value="Sig_transdc_resp-reg_receiver"/>
</dbReference>
<dbReference type="Gene3D" id="3.30.565.10">
    <property type="entry name" value="Histidine kinase-like ATPase, C-terminal domain"/>
    <property type="match status" value="1"/>
</dbReference>
<name>A0AA48GKV5_9BACT</name>
<feature type="domain" description="Histidine kinase" evidence="7">
    <location>
        <begin position="172"/>
        <end position="386"/>
    </location>
</feature>
<dbReference type="GO" id="GO:0005886">
    <property type="term" value="C:plasma membrane"/>
    <property type="evidence" value="ECO:0007669"/>
    <property type="project" value="TreeGrafter"/>
</dbReference>
<dbReference type="Proteomes" id="UP001238179">
    <property type="component" value="Chromosome"/>
</dbReference>
<keyword evidence="10" id="KW-1185">Reference proteome</keyword>
<evidence type="ECO:0000256" key="5">
    <source>
        <dbReference type="ARBA" id="ARBA00022777"/>
    </source>
</evidence>
<reference evidence="10" key="1">
    <citation type="journal article" date="2023" name="Int. J. Syst. Evol. Microbiol.">
        <title>Mesoterricola silvestris gen. nov., sp. nov., Mesoterricola sediminis sp. nov., Geothrix oryzae sp. nov., Geothrix edaphica sp. nov., Geothrix rubra sp. nov., and Geothrix limicola sp. nov., six novel members of Acidobacteriota isolated from soils.</title>
        <authorList>
            <person name="Itoh H."/>
            <person name="Sugisawa Y."/>
            <person name="Mise K."/>
            <person name="Xu Z."/>
            <person name="Kuniyasu M."/>
            <person name="Ushijima N."/>
            <person name="Kawano K."/>
            <person name="Kobayashi E."/>
            <person name="Shiratori Y."/>
            <person name="Masuda Y."/>
            <person name="Senoo K."/>
        </authorList>
    </citation>
    <scope>NUCLEOTIDE SEQUENCE [LARGE SCALE GENOMIC DNA]</scope>
    <source>
        <strain evidence="10">W79</strain>
    </source>
</reference>
<dbReference type="InterPro" id="IPR004358">
    <property type="entry name" value="Sig_transdc_His_kin-like_C"/>
</dbReference>
<dbReference type="CDD" id="cd00075">
    <property type="entry name" value="HATPase"/>
    <property type="match status" value="1"/>
</dbReference>
<feature type="modified residue" description="4-aspartylphosphate" evidence="6">
    <location>
        <position position="55"/>
    </location>
</feature>
<evidence type="ECO:0000259" key="8">
    <source>
        <dbReference type="PROSITE" id="PS50110"/>
    </source>
</evidence>
<feature type="domain" description="Response regulatory" evidence="8">
    <location>
        <begin position="6"/>
        <end position="122"/>
    </location>
</feature>
<dbReference type="AlphaFoldDB" id="A0AA48GKV5"/>
<dbReference type="SUPFAM" id="SSF52172">
    <property type="entry name" value="CheY-like"/>
    <property type="match status" value="1"/>
</dbReference>
<sequence length="409" mass="44083">METQETLLIIDDDAGLRRALRAFLEGIGLRVLDAPDGVRGLDLARREGPVMVLLDLTMPGMSGFEVCRELAALPGDHHPVVIVMSGLLGTTQRMKAFHAGAVDCLAKPVQYEELEVRVRTHLAIRRNTAALRESRDKLGKALHDSGAMNRNLLALNEKLQRSEAVKTRFLALMRNEIYNPLSDIMGLADGIADPSLPPGKAQELAARIKHEAFHLDCQIRNVFTAAEVEAGESSPFVTKVDVASVAEDVVASFAPMARTRGITLRMDLQGLGADFPTDADMLHHILANLLSNAVQHGAGVAELRATETEAGLVLEVQDAGPGIAGASLKAIFEPFRHADGPFKVARGQGLGLVVARALVDILDGRLDVESEPGQGSLFRVTLPRTTSLANPDAHAQDDNIIFFDEPQAF</sequence>
<keyword evidence="3 6" id="KW-0597">Phosphoprotein</keyword>
<dbReference type="Gene3D" id="1.10.287.130">
    <property type="match status" value="1"/>
</dbReference>
<dbReference type="GO" id="GO:0009927">
    <property type="term" value="F:histidine phosphotransfer kinase activity"/>
    <property type="evidence" value="ECO:0007669"/>
    <property type="project" value="TreeGrafter"/>
</dbReference>
<dbReference type="InterPro" id="IPR003594">
    <property type="entry name" value="HATPase_dom"/>
</dbReference>
<dbReference type="SUPFAM" id="SSF55874">
    <property type="entry name" value="ATPase domain of HSP90 chaperone/DNA topoisomerase II/histidine kinase"/>
    <property type="match status" value="1"/>
</dbReference>
<dbReference type="InterPro" id="IPR005467">
    <property type="entry name" value="His_kinase_dom"/>
</dbReference>
<evidence type="ECO:0000256" key="3">
    <source>
        <dbReference type="ARBA" id="ARBA00022553"/>
    </source>
</evidence>
<organism evidence="9 10">
    <name type="scientific">Mesoterricola silvestris</name>
    <dbReference type="NCBI Taxonomy" id="2927979"/>
    <lineage>
        <taxon>Bacteria</taxon>
        <taxon>Pseudomonadati</taxon>
        <taxon>Acidobacteriota</taxon>
        <taxon>Holophagae</taxon>
        <taxon>Holophagales</taxon>
        <taxon>Holophagaceae</taxon>
        <taxon>Mesoterricola</taxon>
    </lineage>
</organism>
<dbReference type="GO" id="GO:0000155">
    <property type="term" value="F:phosphorelay sensor kinase activity"/>
    <property type="evidence" value="ECO:0007669"/>
    <property type="project" value="InterPro"/>
</dbReference>
<evidence type="ECO:0000256" key="1">
    <source>
        <dbReference type="ARBA" id="ARBA00000085"/>
    </source>
</evidence>
<gene>
    <name evidence="9" type="ORF">METEAL_04790</name>
</gene>
<dbReference type="Pfam" id="PF02518">
    <property type="entry name" value="HATPase_c"/>
    <property type="match status" value="1"/>
</dbReference>
<dbReference type="Pfam" id="PF00072">
    <property type="entry name" value="Response_reg"/>
    <property type="match status" value="1"/>
</dbReference>